<name>A0A418PNC6_9BACT</name>
<dbReference type="PANTHER" id="PTHR42852">
    <property type="entry name" value="THIOL:DISULFIDE INTERCHANGE PROTEIN DSBE"/>
    <property type="match status" value="1"/>
</dbReference>
<dbReference type="PANTHER" id="PTHR42852:SF13">
    <property type="entry name" value="PROTEIN DIPZ"/>
    <property type="match status" value="1"/>
</dbReference>
<dbReference type="PROSITE" id="PS51352">
    <property type="entry name" value="THIOREDOXIN_2"/>
    <property type="match status" value="1"/>
</dbReference>
<keyword evidence="4" id="KW-1185">Reference proteome</keyword>
<evidence type="ECO:0000313" key="3">
    <source>
        <dbReference type="EMBL" id="RIW13104.1"/>
    </source>
</evidence>
<feature type="signal peptide" evidence="1">
    <location>
        <begin position="1"/>
        <end position="25"/>
    </location>
</feature>
<evidence type="ECO:0000256" key="1">
    <source>
        <dbReference type="SAM" id="SignalP"/>
    </source>
</evidence>
<dbReference type="InterPro" id="IPR036249">
    <property type="entry name" value="Thioredoxin-like_sf"/>
</dbReference>
<dbReference type="SUPFAM" id="SSF52833">
    <property type="entry name" value="Thioredoxin-like"/>
    <property type="match status" value="1"/>
</dbReference>
<accession>A0A418PNC6</accession>
<gene>
    <name evidence="3" type="ORF">D0X99_16975</name>
</gene>
<protein>
    <recommendedName>
        <fullName evidence="2">Thioredoxin domain-containing protein</fullName>
    </recommendedName>
</protein>
<dbReference type="AlphaFoldDB" id="A0A418PNC6"/>
<comment type="caution">
    <text evidence="3">The sequence shown here is derived from an EMBL/GenBank/DDBJ whole genome shotgun (WGS) entry which is preliminary data.</text>
</comment>
<evidence type="ECO:0000313" key="4">
    <source>
        <dbReference type="Proteomes" id="UP000283522"/>
    </source>
</evidence>
<organism evidence="3 4">
    <name type="scientific">Algoriphagus lacus</name>
    <dbReference type="NCBI Taxonomy" id="2056311"/>
    <lineage>
        <taxon>Bacteria</taxon>
        <taxon>Pseudomonadati</taxon>
        <taxon>Bacteroidota</taxon>
        <taxon>Cytophagia</taxon>
        <taxon>Cytophagales</taxon>
        <taxon>Cyclobacteriaceae</taxon>
        <taxon>Algoriphagus</taxon>
    </lineage>
</organism>
<reference evidence="3 4" key="1">
    <citation type="submission" date="2018-09" db="EMBL/GenBank/DDBJ databases">
        <authorList>
            <person name="Wang X."/>
            <person name="Du Z."/>
        </authorList>
    </citation>
    <scope>NUCLEOTIDE SEQUENCE [LARGE SCALE GENOMIC DNA]</scope>
    <source>
        <strain evidence="3 4">N3</strain>
    </source>
</reference>
<sequence length="541" mass="61539">MKKFLFTCFLAPVCLIGSTSFLSQVAQSPGADFPHRSVSNREGETLPDNLPGRLYLELATSVAADSLDLRFWDHLVSDRMTVNPGIPISVPAIEGNMFEGSRSYYVFEVPLPQVDSYGFFSIGRGKNTLGKHWFYFPSDRVRLRADLLSGSLIFGGPDADFYRLQHEVDLAFKEVQFNTDPVLFSSSDSFLQDSLTAKLWEQSQTKPEDLYVKMRLINSSEAAWSEFEQFVELPWLGHPAMEVLDRYVGKISQERLELVETGIRGRLLFQGINKAELAWPLIQNDPSKLAKVREWVDGYFLKEITYSYPQLAQGVYQWSLMGSMALRKPIQQVFAALPNPLREEVIAFYILDNFNRMEDRLPDIIAQNLPLVESPWIIERLNHLLETGQKEFVPTGMLKEDGNVLDPNLIKGKTLLIHFWINGCKFCLYDHQTVMKELSAKFQNDPNVLILTVNADPDAQTWKMGLESGDYTSPEELNTWVPKGSGILETYGIHSFPQKMIIGPDGKVRLQTIDRMDTEELYRRLMEVSKSSPSTISPLNP</sequence>
<feature type="chain" id="PRO_5019322685" description="Thioredoxin domain-containing protein" evidence="1">
    <location>
        <begin position="26"/>
        <end position="541"/>
    </location>
</feature>
<proteinExistence type="predicted"/>
<dbReference type="EMBL" id="QXML01000010">
    <property type="protein sequence ID" value="RIW13104.1"/>
    <property type="molecule type" value="Genomic_DNA"/>
</dbReference>
<dbReference type="Proteomes" id="UP000283522">
    <property type="component" value="Unassembled WGS sequence"/>
</dbReference>
<dbReference type="Gene3D" id="3.40.30.10">
    <property type="entry name" value="Glutaredoxin"/>
    <property type="match status" value="1"/>
</dbReference>
<dbReference type="InterPro" id="IPR013766">
    <property type="entry name" value="Thioredoxin_domain"/>
</dbReference>
<evidence type="ECO:0000259" key="2">
    <source>
        <dbReference type="PROSITE" id="PS51352"/>
    </source>
</evidence>
<dbReference type="OrthoDB" id="9815205at2"/>
<dbReference type="RefSeq" id="WP_119479057.1">
    <property type="nucleotide sequence ID" value="NZ_QXML01000010.1"/>
</dbReference>
<keyword evidence="1" id="KW-0732">Signal</keyword>
<dbReference type="InterPro" id="IPR050553">
    <property type="entry name" value="Thioredoxin_ResA/DsbE_sf"/>
</dbReference>
<feature type="domain" description="Thioredoxin" evidence="2">
    <location>
        <begin position="355"/>
        <end position="530"/>
    </location>
</feature>